<keyword evidence="2" id="KW-1185">Reference proteome</keyword>
<evidence type="ECO:0008006" key="3">
    <source>
        <dbReference type="Google" id="ProtNLM"/>
    </source>
</evidence>
<name>E1X3D9_HALMS</name>
<dbReference type="Proteomes" id="UP000008963">
    <property type="component" value="Chromosome"/>
</dbReference>
<dbReference type="HOGENOM" id="CLU_1276178_0_0_7"/>
<gene>
    <name evidence="1" type="ordered locus">BMS_0309</name>
</gene>
<dbReference type="EMBL" id="FQ312005">
    <property type="protein sequence ID" value="CBW25234.1"/>
    <property type="molecule type" value="Genomic_DNA"/>
</dbReference>
<reference evidence="2" key="1">
    <citation type="journal article" date="2013" name="ISME J.">
        <title>A small predatory core genome in the divergent marine Bacteriovorax marinus SJ and the terrestrial Bdellovibrio bacteriovorus.</title>
        <authorList>
            <person name="Crossman L.C."/>
            <person name="Chen H."/>
            <person name="Cerdeno-Tarraga A.M."/>
            <person name="Brooks K."/>
            <person name="Quail M.A."/>
            <person name="Pineiro S.A."/>
            <person name="Hobley L."/>
            <person name="Sockett R.E."/>
            <person name="Bentley S.D."/>
            <person name="Parkhill J."/>
            <person name="Williams H.N."/>
            <person name="Stine O.C."/>
        </authorList>
    </citation>
    <scope>NUCLEOTIDE SEQUENCE [LARGE SCALE GENOMIC DNA]</scope>
    <source>
        <strain evidence="2">ATCC BAA-682 / DSM 15412 / SJ</strain>
    </source>
</reference>
<dbReference type="KEGG" id="bmx:BMS_0309"/>
<dbReference type="PATRIC" id="fig|862908.3.peg.297"/>
<dbReference type="AlphaFoldDB" id="E1X3D9"/>
<organism evidence="1 2">
    <name type="scientific">Halobacteriovorax marinus (strain ATCC BAA-682 / DSM 15412 / SJ)</name>
    <name type="common">Bacteriovorax marinus</name>
    <dbReference type="NCBI Taxonomy" id="862908"/>
    <lineage>
        <taxon>Bacteria</taxon>
        <taxon>Pseudomonadati</taxon>
        <taxon>Bdellovibrionota</taxon>
        <taxon>Bacteriovoracia</taxon>
        <taxon>Bacteriovoracales</taxon>
        <taxon>Halobacteriovoraceae</taxon>
        <taxon>Halobacteriovorax</taxon>
    </lineage>
</organism>
<evidence type="ECO:0000313" key="2">
    <source>
        <dbReference type="Proteomes" id="UP000008963"/>
    </source>
</evidence>
<dbReference type="InterPro" id="IPR038071">
    <property type="entry name" value="UROD/MetE-like_sf"/>
</dbReference>
<sequence>MAMMDKLLPITGIGSLPHTDIESAVNFSLKFDIPFLPELTKIESSLKIHTIEDFKCFDFFIQKVKEVGTFKTQCFHDSKREFMKREIHFIDDPQMKMKSHASPIALHCCNKVTMEYITSNNITHLSFDANLIEEPKEFINELLARGITPIVGVVSTHDESISLCHNFEYWKPVLRDNVLNCWLAPACGLSRYTEEEAEEVLELLQETRRELLRAIS</sequence>
<dbReference type="STRING" id="862908.BMS_0309"/>
<protein>
    <recommendedName>
        <fullName evidence="3">Cobalamin-independent methionine synthase MetE C-terminal/archaeal domain-containing protein</fullName>
    </recommendedName>
</protein>
<accession>E1X3D9</accession>
<evidence type="ECO:0000313" key="1">
    <source>
        <dbReference type="EMBL" id="CBW25234.1"/>
    </source>
</evidence>
<proteinExistence type="predicted"/>
<dbReference type="SUPFAM" id="SSF51726">
    <property type="entry name" value="UROD/MetE-like"/>
    <property type="match status" value="1"/>
</dbReference>